<evidence type="ECO:0008006" key="4">
    <source>
        <dbReference type="Google" id="ProtNLM"/>
    </source>
</evidence>
<proteinExistence type="predicted"/>
<feature type="transmembrane region" description="Helical" evidence="1">
    <location>
        <begin position="159"/>
        <end position="179"/>
    </location>
</feature>
<feature type="transmembrane region" description="Helical" evidence="1">
    <location>
        <begin position="128"/>
        <end position="147"/>
    </location>
</feature>
<organism evidence="2 3">
    <name type="scientific">Shiella aurantiaca</name>
    <dbReference type="NCBI Taxonomy" id="3058365"/>
    <lineage>
        <taxon>Bacteria</taxon>
        <taxon>Pseudomonadati</taxon>
        <taxon>Bacteroidota</taxon>
        <taxon>Cytophagia</taxon>
        <taxon>Cytophagales</taxon>
        <taxon>Shiellaceae</taxon>
        <taxon>Shiella</taxon>
    </lineage>
</organism>
<evidence type="ECO:0000256" key="1">
    <source>
        <dbReference type="SAM" id="Phobius"/>
    </source>
</evidence>
<keyword evidence="1" id="KW-0472">Membrane</keyword>
<keyword evidence="1" id="KW-0812">Transmembrane</keyword>
<feature type="transmembrane region" description="Helical" evidence="1">
    <location>
        <begin position="37"/>
        <end position="59"/>
    </location>
</feature>
<dbReference type="EMBL" id="JAUHJS010000001">
    <property type="protein sequence ID" value="MDN4163951.1"/>
    <property type="molecule type" value="Genomic_DNA"/>
</dbReference>
<keyword evidence="3" id="KW-1185">Reference proteome</keyword>
<reference evidence="2" key="1">
    <citation type="submission" date="2023-06" db="EMBL/GenBank/DDBJ databases">
        <title>Cytophagales bacterium Strain LB-30, isolated from soil.</title>
        <authorList>
            <person name="Liu B."/>
        </authorList>
    </citation>
    <scope>NUCLEOTIDE SEQUENCE</scope>
    <source>
        <strain evidence="2">LB-30</strain>
    </source>
</reference>
<feature type="transmembrane region" description="Helical" evidence="1">
    <location>
        <begin position="12"/>
        <end position="31"/>
    </location>
</feature>
<keyword evidence="1" id="KW-1133">Transmembrane helix</keyword>
<sequence>MKTQTTLSRALGWVALGSALVLSIPLIAMQFTPEVNWSVGDFMLMGALLFITGSAYVLLARLFDSFIHRIAAAWAIGSTFLLIWVNLAVGLIGSGPHWGNYMYLGVLVVGLLGLIFSNFSTQGLERALYAMTGSVVVIALIALLAGAESFPGSSVKEIIGVNTFFAMLFAVGGILFRYAGHVKATAE</sequence>
<name>A0ABT8F0H9_9BACT</name>
<protein>
    <recommendedName>
        <fullName evidence="4">DUF308 domain-containing protein</fullName>
    </recommendedName>
</protein>
<dbReference type="RefSeq" id="WP_320002480.1">
    <property type="nucleotide sequence ID" value="NZ_JAUHJS010000001.1"/>
</dbReference>
<feature type="transmembrane region" description="Helical" evidence="1">
    <location>
        <begin position="71"/>
        <end position="92"/>
    </location>
</feature>
<dbReference type="Proteomes" id="UP001168552">
    <property type="component" value="Unassembled WGS sequence"/>
</dbReference>
<evidence type="ECO:0000313" key="2">
    <source>
        <dbReference type="EMBL" id="MDN4163951.1"/>
    </source>
</evidence>
<gene>
    <name evidence="2" type="ORF">QWY31_00480</name>
</gene>
<comment type="caution">
    <text evidence="2">The sequence shown here is derived from an EMBL/GenBank/DDBJ whole genome shotgun (WGS) entry which is preliminary data.</text>
</comment>
<accession>A0ABT8F0H9</accession>
<evidence type="ECO:0000313" key="3">
    <source>
        <dbReference type="Proteomes" id="UP001168552"/>
    </source>
</evidence>
<feature type="transmembrane region" description="Helical" evidence="1">
    <location>
        <begin position="98"/>
        <end position="116"/>
    </location>
</feature>